<protein>
    <submittedName>
        <fullName evidence="2">ABC transporter related protein</fullName>
    </submittedName>
</protein>
<dbReference type="Proteomes" id="UP000004116">
    <property type="component" value="Unassembled WGS sequence"/>
</dbReference>
<sequence length="70" mass="7683">MPILPMGDYSICIAIAEGTQKEHIHHHWIHDAIMFTSHASSVVTGLVGIPMKNILLAIKQNHQGVISSNE</sequence>
<keyword evidence="3" id="KW-1185">Reference proteome</keyword>
<evidence type="ECO:0000259" key="1">
    <source>
        <dbReference type="Pfam" id="PF14524"/>
    </source>
</evidence>
<evidence type="ECO:0000313" key="3">
    <source>
        <dbReference type="Proteomes" id="UP000004116"/>
    </source>
</evidence>
<accession>G2GWY9</accession>
<reference evidence="2 3" key="1">
    <citation type="journal article" date="2012" name="Genome Res.">
        <title>Genomic basis of endosymbiont-conferred protection against an insect parasitoid.</title>
        <authorList>
            <person name="Hansen A.K."/>
            <person name="Vorburger C."/>
            <person name="Moran N.A."/>
        </authorList>
    </citation>
    <scope>NUCLEOTIDE SEQUENCE [LARGE SCALE GENOMIC DNA]</scope>
    <source>
        <strain evidence="3">R5.15</strain>
    </source>
</reference>
<dbReference type="Pfam" id="PF14524">
    <property type="entry name" value="Wzt_C"/>
    <property type="match status" value="1"/>
</dbReference>
<dbReference type="Gene3D" id="2.70.50.60">
    <property type="entry name" value="abc- transporter (atp binding component) like domain"/>
    <property type="match status" value="1"/>
</dbReference>
<organism evidence="2 3">
    <name type="scientific">Candidatus Regiella insecticola 5.15</name>
    <dbReference type="NCBI Taxonomy" id="1005043"/>
    <lineage>
        <taxon>Bacteria</taxon>
        <taxon>Pseudomonadati</taxon>
        <taxon>Pseudomonadota</taxon>
        <taxon>Gammaproteobacteria</taxon>
        <taxon>Enterobacterales</taxon>
        <taxon>Enterobacteriaceae</taxon>
        <taxon>aphid secondary symbionts</taxon>
        <taxon>Candidatus Regiella</taxon>
    </lineage>
</organism>
<gene>
    <name evidence="2" type="ORF">Rin_00002760</name>
</gene>
<feature type="domain" description="Wzt C-terminal" evidence="1">
    <location>
        <begin position="2"/>
        <end position="48"/>
    </location>
</feature>
<dbReference type="AlphaFoldDB" id="G2GWY9"/>
<proteinExistence type="predicted"/>
<dbReference type="InterPro" id="IPR029439">
    <property type="entry name" value="Wzt_C"/>
</dbReference>
<comment type="caution">
    <text evidence="2">The sequence shown here is derived from an EMBL/GenBank/DDBJ whole genome shotgun (WGS) entry which is preliminary data.</text>
</comment>
<evidence type="ECO:0000313" key="2">
    <source>
        <dbReference type="EMBL" id="EGY29739.1"/>
    </source>
</evidence>
<dbReference type="EMBL" id="AGCA01000051">
    <property type="protein sequence ID" value="EGY29739.1"/>
    <property type="molecule type" value="Genomic_DNA"/>
</dbReference>
<name>G2GWY9_9ENTR</name>